<keyword evidence="7" id="KW-0342">GTP-binding</keyword>
<dbReference type="GO" id="GO:0006396">
    <property type="term" value="P:RNA processing"/>
    <property type="evidence" value="ECO:0007669"/>
    <property type="project" value="InterPro"/>
</dbReference>
<protein>
    <recommendedName>
        <fullName evidence="2">3'-phosphate/5'-hydroxy nucleic acid ligase</fullName>
        <ecNumber evidence="2">6.5.1.8</ecNumber>
    </recommendedName>
</protein>
<dbReference type="GO" id="GO:0004519">
    <property type="term" value="F:endonuclease activity"/>
    <property type="evidence" value="ECO:0007669"/>
    <property type="project" value="UniProtKB-KW"/>
</dbReference>
<dbReference type="GeneID" id="55619467"/>
<dbReference type="GO" id="GO:0006281">
    <property type="term" value="P:DNA repair"/>
    <property type="evidence" value="ECO:0007669"/>
    <property type="project" value="TreeGrafter"/>
</dbReference>
<evidence type="ECO:0000256" key="5">
    <source>
        <dbReference type="ARBA" id="ARBA00022741"/>
    </source>
</evidence>
<dbReference type="GO" id="GO:0005525">
    <property type="term" value="F:GTP binding"/>
    <property type="evidence" value="ECO:0007669"/>
    <property type="project" value="UniProtKB-KW"/>
</dbReference>
<dbReference type="CDD" id="cd00081">
    <property type="entry name" value="Hint"/>
    <property type="match status" value="1"/>
</dbReference>
<evidence type="ECO:0000256" key="1">
    <source>
        <dbReference type="ARBA" id="ARBA00001936"/>
    </source>
</evidence>
<evidence type="ECO:0000313" key="10">
    <source>
        <dbReference type="EMBL" id="QDF20106.1"/>
    </source>
</evidence>
<dbReference type="EMBL" id="MK977712">
    <property type="protein sequence ID" value="QDF20106.1"/>
    <property type="molecule type" value="Genomic_DNA"/>
</dbReference>
<keyword evidence="8" id="KW-0464">Manganese</keyword>
<evidence type="ECO:0000256" key="6">
    <source>
        <dbReference type="ARBA" id="ARBA00022759"/>
    </source>
</evidence>
<dbReference type="GO" id="GO:0016539">
    <property type="term" value="P:intein-mediated protein splicing"/>
    <property type="evidence" value="ECO:0007669"/>
    <property type="project" value="InterPro"/>
</dbReference>
<dbReference type="InterPro" id="IPR052915">
    <property type="entry name" value="RtcB-like"/>
</dbReference>
<dbReference type="Gene3D" id="3.90.1860.10">
    <property type="entry name" value="tRNA-splicing ligase RtcB"/>
    <property type="match status" value="2"/>
</dbReference>
<dbReference type="RefSeq" id="YP_009849038.1">
    <property type="nucleotide sequence ID" value="NC_048790.1"/>
</dbReference>
<dbReference type="PANTHER" id="PTHR43749">
    <property type="entry name" value="RNA-SPLICING LIGASE RTCB"/>
    <property type="match status" value="1"/>
</dbReference>
<dbReference type="GO" id="GO:0042245">
    <property type="term" value="P:RNA repair"/>
    <property type="evidence" value="ECO:0007669"/>
    <property type="project" value="TreeGrafter"/>
</dbReference>
<dbReference type="InterPro" id="IPR006141">
    <property type="entry name" value="Intein_N"/>
</dbReference>
<dbReference type="InterPro" id="IPR001233">
    <property type="entry name" value="RtcB"/>
</dbReference>
<reference evidence="10 11" key="1">
    <citation type="submission" date="2019-05" db="EMBL/GenBank/DDBJ databases">
        <authorList>
            <person name="Barnett H.B."/>
            <person name="Osborne K.M."/>
            <person name="Payne T.B."/>
            <person name="Perkins K.J."/>
            <person name="Peterson R.D."/>
            <person name="Phillips K.J."/>
            <person name="Phillips C.N."/>
            <person name="Phillips K.A."/>
            <person name="Pike K.M."/>
            <person name="Plymon L.H."/>
            <person name="Price J.M."/>
            <person name="Ray R.S."/>
            <person name="Reed A.E."/>
            <person name="Reid L.E."/>
            <person name="Roden C.D."/>
            <person name="Rotenberry R.S."/>
            <person name="Schlangen A.M."/>
            <person name="Scott D.L."/>
            <person name="Self M.C."/>
            <person name="Shoop J.R."/>
            <person name="Spears C.S."/>
            <person name="Stanford E."/>
            <person name="Stevens R.E."/>
            <person name="Stewart K.H."/>
            <person name="Thompson M.A."/>
            <person name="Thrasher C.N."/>
            <person name="Turner D.T."/>
            <person name="Walker V.L."/>
            <person name="Wallace W.L."/>
            <person name="Whitlock K.R."/>
            <person name="Wilson E.R."/>
            <person name="Wood C.J."/>
            <person name="Woodard B.N."/>
            <person name="Monti D.L."/>
            <person name="Garlena R.A."/>
            <person name="Russell D.A."/>
            <person name="Pope W.H."/>
            <person name="Jacobs-Sera D."/>
            <person name="Hatfull G.F."/>
        </authorList>
    </citation>
    <scope>NUCLEOTIDE SEQUENCE [LARGE SCALE GENOMIC DNA]</scope>
</reference>
<comment type="catalytic activity">
    <reaction evidence="9">
        <text>a 3'-end 3'-phospho-ribonucleotide-RNA + a 5'-end dephospho-ribonucleoside-RNA + GTP = a ribonucleotidyl-ribonucleotide-RNA + GMP + diphosphate</text>
        <dbReference type="Rhea" id="RHEA:68076"/>
        <dbReference type="Rhea" id="RHEA-COMP:10463"/>
        <dbReference type="Rhea" id="RHEA-COMP:13936"/>
        <dbReference type="Rhea" id="RHEA-COMP:17355"/>
        <dbReference type="ChEBI" id="CHEBI:33019"/>
        <dbReference type="ChEBI" id="CHEBI:37565"/>
        <dbReference type="ChEBI" id="CHEBI:58115"/>
        <dbReference type="ChEBI" id="CHEBI:83062"/>
        <dbReference type="ChEBI" id="CHEBI:138284"/>
        <dbReference type="ChEBI" id="CHEBI:173118"/>
        <dbReference type="EC" id="6.5.1.8"/>
    </reaction>
</comment>
<dbReference type="GO" id="GO:0030145">
    <property type="term" value="F:manganese ion binding"/>
    <property type="evidence" value="ECO:0007669"/>
    <property type="project" value="TreeGrafter"/>
</dbReference>
<dbReference type="Pfam" id="PF01139">
    <property type="entry name" value="RtcB"/>
    <property type="match status" value="2"/>
</dbReference>
<keyword evidence="6" id="KW-0378">Hydrolase</keyword>
<dbReference type="InterPro" id="IPR036844">
    <property type="entry name" value="Hint_dom_sf"/>
</dbReference>
<evidence type="ECO:0000256" key="7">
    <source>
        <dbReference type="ARBA" id="ARBA00023134"/>
    </source>
</evidence>
<evidence type="ECO:0000256" key="3">
    <source>
        <dbReference type="ARBA" id="ARBA00022598"/>
    </source>
</evidence>
<keyword evidence="3 10" id="KW-0436">Ligase</keyword>
<comment type="cofactor">
    <cofactor evidence="1">
        <name>Mn(2+)</name>
        <dbReference type="ChEBI" id="CHEBI:29035"/>
    </cofactor>
</comment>
<organism evidence="10 11">
    <name type="scientific">Corynebacterium phage Lederberg</name>
    <dbReference type="NCBI Taxonomy" id="2588502"/>
    <lineage>
        <taxon>Viruses</taxon>
        <taxon>Duplodnaviria</taxon>
        <taxon>Heunggongvirae</taxon>
        <taxon>Uroviricota</taxon>
        <taxon>Caudoviricetes</taxon>
        <taxon>Samwavirus</taxon>
        <taxon>Samwavirus samW</taxon>
    </lineage>
</organism>
<keyword evidence="4" id="KW-0479">Metal-binding</keyword>
<accession>A0A4Y6EN17</accession>
<dbReference type="SUPFAM" id="SSF51294">
    <property type="entry name" value="Hedgehog/intein (Hint) domain"/>
    <property type="match status" value="1"/>
</dbReference>
<dbReference type="PROSITE" id="PS50817">
    <property type="entry name" value="INTEIN_N_TER"/>
    <property type="match status" value="1"/>
</dbReference>
<sequence length="703" mass="78586">MTPTRIAPRVLSWASIIDQATTDQATALANLKFVSPHIALMPDAHAGKGSAVGTVIPTLGAVIPAAVGVDIGCVDADTEYLTPTGWKHIAEYVEGDEVMQYDPKTGIGSFTKPERYIVKDADLFYHLTSKYGIDQMLTPDHKMIVWKITGRDRHRVQEVMLAEEFVARDRALIQGYKAEFETTFTLDPEHGEKWDENIARIHVMTSADATQDRGRMVLHLVKERKIERAQHLLSEAGIPFTVRGGTDGTTYIRYASPLPNKGLEAFWKADAATLAIVADEIFHWDGNAEDQAFFTRREEEADLVQYAITTTGNRASKRNDIHARDGRVDYRVFNVGKSKVGIAGGDRTPIREVASKDGKAYCFTVTTGFLVLRRSGNVFITGNCGMIAARTRYTKADVDRIDLTALRDEVERAIPLSPGNYNRAVHHDHTRTRVTELEDRAARDHIDLTHSPKWREQLGSLGGGNHFIELCLDEQDRVWCFLHSGSRGVGNKIAQKHIKIARALCKKWHIDLADPDHAYLPEGIPEFGAYLRELAWAQRFALLNREEMMDRFLDQLARVMGDPDAGEQERINTHHNYTEKTRIHGKDVWLTRKGAINAEAGKPGLIPGSMGTRSYVTRGKGNPSGLYSAPHGAGRTMSRTQAKKRFTADDLDARMAGIVYRPGDEWVDEIPDAYKPIDQVMEDAADLVEIVHELRQVMNIKGT</sequence>
<gene>
    <name evidence="10" type="primary">59</name>
    <name evidence="10" type="ORF">SEA_LEDERBERG_59</name>
</gene>
<dbReference type="SUPFAM" id="SSF103365">
    <property type="entry name" value="Hypothetical protein PH1602"/>
    <property type="match status" value="2"/>
</dbReference>
<keyword evidence="6" id="KW-0255">Endonuclease</keyword>
<evidence type="ECO:0000256" key="2">
    <source>
        <dbReference type="ARBA" id="ARBA00012726"/>
    </source>
</evidence>
<evidence type="ECO:0000313" key="11">
    <source>
        <dbReference type="Proteomes" id="UP000318034"/>
    </source>
</evidence>
<evidence type="ECO:0000256" key="4">
    <source>
        <dbReference type="ARBA" id="ARBA00022723"/>
    </source>
</evidence>
<keyword evidence="5" id="KW-0547">Nucleotide-binding</keyword>
<dbReference type="KEGG" id="vg:55619467"/>
<dbReference type="GO" id="GO:0003909">
    <property type="term" value="F:DNA ligase activity"/>
    <property type="evidence" value="ECO:0007669"/>
    <property type="project" value="TreeGrafter"/>
</dbReference>
<keyword evidence="6" id="KW-0540">Nuclease</keyword>
<dbReference type="PANTHER" id="PTHR43749:SF2">
    <property type="entry name" value="RNA-SPLICING LIGASE RTCB"/>
    <property type="match status" value="1"/>
</dbReference>
<evidence type="ECO:0000256" key="9">
    <source>
        <dbReference type="ARBA" id="ARBA00047746"/>
    </source>
</evidence>
<proteinExistence type="predicted"/>
<dbReference type="Proteomes" id="UP000318034">
    <property type="component" value="Segment"/>
</dbReference>
<dbReference type="GO" id="GO:0170057">
    <property type="term" value="F:RNA ligase (GTP) activity"/>
    <property type="evidence" value="ECO:0007669"/>
    <property type="project" value="UniProtKB-EC"/>
</dbReference>
<evidence type="ECO:0000256" key="8">
    <source>
        <dbReference type="ARBA" id="ARBA00023211"/>
    </source>
</evidence>
<dbReference type="EC" id="6.5.1.8" evidence="2"/>
<dbReference type="Gene3D" id="2.170.16.10">
    <property type="entry name" value="Hedgehog/Intein (Hint) domain"/>
    <property type="match status" value="1"/>
</dbReference>
<dbReference type="InterPro" id="IPR036025">
    <property type="entry name" value="RtcB-like_sf"/>
</dbReference>
<name>A0A4Y6EN17_9CAUD</name>